<keyword evidence="4" id="KW-0202">Cytokine</keyword>
<dbReference type="Pfam" id="PF10420">
    <property type="entry name" value="IL12p40_C"/>
    <property type="match status" value="1"/>
</dbReference>
<evidence type="ECO:0000256" key="1">
    <source>
        <dbReference type="ARBA" id="ARBA00022729"/>
    </source>
</evidence>
<dbReference type="InterPro" id="IPR003961">
    <property type="entry name" value="FN3_dom"/>
</dbReference>
<keyword evidence="2" id="KW-1015">Disulfide bond</keyword>
<keyword evidence="4" id="KW-0964">Secreted</keyword>
<dbReference type="AlphaFoldDB" id="A0A7L1R5K7"/>
<comment type="similarity">
    <text evidence="4">Belongs to the IL-12B family.</text>
</comment>
<gene>
    <name evidence="6" type="primary">Il12b</name>
    <name evidence="4" type="synonym">IL12B</name>
    <name evidence="6" type="ORF">CISJUN_R09247</name>
</gene>
<evidence type="ECO:0000313" key="6">
    <source>
        <dbReference type="EMBL" id="NXO30214.1"/>
    </source>
</evidence>
<dbReference type="Proteomes" id="UP000546986">
    <property type="component" value="Unassembled WGS sequence"/>
</dbReference>
<organism evidence="6 7">
    <name type="scientific">Cisticola juncidis</name>
    <dbReference type="NCBI Taxonomy" id="52622"/>
    <lineage>
        <taxon>Eukaryota</taxon>
        <taxon>Metazoa</taxon>
        <taxon>Chordata</taxon>
        <taxon>Craniata</taxon>
        <taxon>Vertebrata</taxon>
        <taxon>Euteleostomi</taxon>
        <taxon>Archelosauria</taxon>
        <taxon>Archosauria</taxon>
        <taxon>Dinosauria</taxon>
        <taxon>Saurischia</taxon>
        <taxon>Theropoda</taxon>
        <taxon>Coelurosauria</taxon>
        <taxon>Aves</taxon>
        <taxon>Neognathae</taxon>
        <taxon>Neoaves</taxon>
        <taxon>Telluraves</taxon>
        <taxon>Australaves</taxon>
        <taxon>Passeriformes</taxon>
        <taxon>Sylvioidea</taxon>
        <taxon>Cisticolidae</taxon>
        <taxon>Cisticola</taxon>
    </lineage>
</organism>
<keyword evidence="7" id="KW-1185">Reference proteome</keyword>
<feature type="domain" description="Fibronectin type-III" evidence="5">
    <location>
        <begin position="226"/>
        <end position="312"/>
    </location>
</feature>
<feature type="chain" id="PRO_5029933423" description="Interleukin-12 subunit beta" evidence="4">
    <location>
        <begin position="21"/>
        <end position="312"/>
    </location>
</feature>
<evidence type="ECO:0000256" key="3">
    <source>
        <dbReference type="ARBA" id="ARBA00023180"/>
    </source>
</evidence>
<comment type="subunit">
    <text evidence="4">Heterodimer with IL12A; disulfide-linked. The heterodimer is known as interleukin IL-12.</text>
</comment>
<protein>
    <recommendedName>
        <fullName evidence="4">Interleukin-12 subunit beta</fullName>
        <shortName evidence="4">IL-12B</shortName>
    </recommendedName>
    <alternativeName>
        <fullName evidence="4">Cytotoxic lymphocyte maturation factor 40 kDa subunit</fullName>
    </alternativeName>
    <alternativeName>
        <fullName evidence="4">IL-12 subunit p40</fullName>
    </alternativeName>
</protein>
<dbReference type="InterPro" id="IPR015528">
    <property type="entry name" value="IL-12_beta"/>
</dbReference>
<dbReference type="InterPro" id="IPR050676">
    <property type="entry name" value="IL-12"/>
</dbReference>
<dbReference type="PANTHER" id="PTHR48485">
    <property type="entry name" value="INTERLEUKIN-12 SUBUNIT BETA-RELATED"/>
    <property type="match status" value="1"/>
</dbReference>
<dbReference type="InterPro" id="IPR036116">
    <property type="entry name" value="FN3_sf"/>
</dbReference>
<feature type="signal peptide" evidence="4">
    <location>
        <begin position="1"/>
        <end position="20"/>
    </location>
</feature>
<accession>A0A7L1R5K7</accession>
<dbReference type="PIRSF" id="PIRSF038007">
    <property type="entry name" value="IL_12_beta"/>
    <property type="match status" value="1"/>
</dbReference>
<evidence type="ECO:0000259" key="5">
    <source>
        <dbReference type="PROSITE" id="PS50853"/>
    </source>
</evidence>
<feature type="non-terminal residue" evidence="6">
    <location>
        <position position="312"/>
    </location>
</feature>
<dbReference type="GO" id="GO:0004896">
    <property type="term" value="F:cytokine receptor activity"/>
    <property type="evidence" value="ECO:0007669"/>
    <property type="project" value="UniProtKB-UniRule"/>
</dbReference>
<comment type="subcellular location">
    <subcellularLocation>
        <location evidence="4">Secreted</location>
    </subcellularLocation>
</comment>
<evidence type="ECO:0000256" key="2">
    <source>
        <dbReference type="ARBA" id="ARBA00023157"/>
    </source>
</evidence>
<dbReference type="InterPro" id="IPR019482">
    <property type="entry name" value="IL-12_beta_cen-dom"/>
</dbReference>
<comment type="caution">
    <text evidence="6">The sequence shown here is derived from an EMBL/GenBank/DDBJ whole genome shotgun (WGS) entry which is preliminary data.</text>
</comment>
<proteinExistence type="inferred from homology"/>
<dbReference type="GO" id="GO:0005615">
    <property type="term" value="C:extracellular space"/>
    <property type="evidence" value="ECO:0007669"/>
    <property type="project" value="UniProtKB-KW"/>
</dbReference>
<dbReference type="PANTHER" id="PTHR48485:SF4">
    <property type="entry name" value="INTERLEUKIN-12 SUBUNIT BETA"/>
    <property type="match status" value="1"/>
</dbReference>
<keyword evidence="1 4" id="KW-0732">Signal</keyword>
<dbReference type="Gene3D" id="2.60.40.10">
    <property type="entry name" value="Immunoglobulins"/>
    <property type="match status" value="3"/>
</dbReference>
<reference evidence="6 7" key="1">
    <citation type="submission" date="2019-09" db="EMBL/GenBank/DDBJ databases">
        <title>Bird 10,000 Genomes (B10K) Project - Family phase.</title>
        <authorList>
            <person name="Zhang G."/>
        </authorList>
    </citation>
    <scope>NUCLEOTIDE SEQUENCE [LARGE SCALE GENOMIC DNA]</scope>
    <source>
        <strain evidence="6">B10K-DU-002-30</strain>
        <tissue evidence="6">Muscle</tissue>
    </source>
</reference>
<name>A0A7L1R5K7_9PASS</name>
<dbReference type="SUPFAM" id="SSF49265">
    <property type="entry name" value="Fibronectin type III"/>
    <property type="match status" value="2"/>
</dbReference>
<dbReference type="InterPro" id="IPR013783">
    <property type="entry name" value="Ig-like_fold"/>
</dbReference>
<sequence>MSHLLCAFLSLFSFAVLLESAQWKLQENVFVVESQWDAEAPASTVELTCDTAEDAVYWEKDSEWKQEGKTLSAAVKEIPDAGNYSCWSRESKELLGSSLLLLAKINSRGEMQREILKRFKEPKDTFLRCEAKNYSGIFTCSWMTANNSPNVKFTLRSLKGPQGDVSCSSPVALPQGALTTYSAQCHRENFCAFAEEQQPLDMVLEAIEDVFYENYTASFFIRDIIKPDPPQCQYVASNGTVTWTYPRTWSTPNSYFPLTFKVKVKGPRRSKKEYDTDAQSVQLPAPGPAEVRVQARDCCYLSSWSEWSSPCR</sequence>
<evidence type="ECO:0000313" key="7">
    <source>
        <dbReference type="Proteomes" id="UP000546986"/>
    </source>
</evidence>
<feature type="non-terminal residue" evidence="6">
    <location>
        <position position="1"/>
    </location>
</feature>
<evidence type="ECO:0000256" key="4">
    <source>
        <dbReference type="RuleBase" id="RU281113"/>
    </source>
</evidence>
<keyword evidence="4" id="KW-0393">Immunoglobulin domain</keyword>
<dbReference type="PROSITE" id="PS50853">
    <property type="entry name" value="FN3"/>
    <property type="match status" value="1"/>
</dbReference>
<dbReference type="PRINTS" id="PR01928">
    <property type="entry name" value="INTRLEUKN12B"/>
</dbReference>
<dbReference type="EMBL" id="VXBR01010120">
    <property type="protein sequence ID" value="NXO30214.1"/>
    <property type="molecule type" value="Genomic_DNA"/>
</dbReference>
<keyword evidence="3 4" id="KW-0325">Glycoprotein</keyword>
<dbReference type="GO" id="GO:0005125">
    <property type="term" value="F:cytokine activity"/>
    <property type="evidence" value="ECO:0007669"/>
    <property type="project" value="UniProtKB-KW"/>
</dbReference>